<name>A0A9X6TP13_BACTU</name>
<protein>
    <submittedName>
        <fullName evidence="1">Uncharacterized protein</fullName>
    </submittedName>
</protein>
<evidence type="ECO:0000313" key="2">
    <source>
        <dbReference type="Proteomes" id="UP000220702"/>
    </source>
</evidence>
<proteinExistence type="predicted"/>
<dbReference type="EMBL" id="NVNL01000014">
    <property type="protein sequence ID" value="PEA89820.1"/>
    <property type="molecule type" value="Genomic_DNA"/>
</dbReference>
<accession>A0A9X6TP13</accession>
<reference evidence="1 2" key="1">
    <citation type="submission" date="2017-09" db="EMBL/GenBank/DDBJ databases">
        <title>Large-scale bioinformatics analysis of Bacillus genomes uncovers conserved roles of natural products in bacterial physiology.</title>
        <authorList>
            <consortium name="Agbiome Team Llc"/>
            <person name="Bleich R.M."/>
            <person name="Grubbs K.J."/>
            <person name="Santa Maria K.C."/>
            <person name="Allen S.E."/>
            <person name="Farag S."/>
            <person name="Shank E.A."/>
            <person name="Bowers A."/>
        </authorList>
    </citation>
    <scope>NUCLEOTIDE SEQUENCE [LARGE SCALE GENOMIC DNA]</scope>
    <source>
        <strain evidence="1 2">AFS089089</strain>
    </source>
</reference>
<gene>
    <name evidence="1" type="ORF">CON71_10615</name>
</gene>
<dbReference type="AlphaFoldDB" id="A0A9X6TP13"/>
<evidence type="ECO:0000313" key="1">
    <source>
        <dbReference type="EMBL" id="PEA89820.1"/>
    </source>
</evidence>
<organism evidence="1 2">
    <name type="scientific">Bacillus thuringiensis</name>
    <dbReference type="NCBI Taxonomy" id="1428"/>
    <lineage>
        <taxon>Bacteria</taxon>
        <taxon>Bacillati</taxon>
        <taxon>Bacillota</taxon>
        <taxon>Bacilli</taxon>
        <taxon>Bacillales</taxon>
        <taxon>Bacillaceae</taxon>
        <taxon>Bacillus</taxon>
        <taxon>Bacillus cereus group</taxon>
    </lineage>
</organism>
<sequence length="82" mass="9199">MKRSCTMCTPLETDWGGSLDVPTLNFIFLGRWKLCRRTRGWQVWGGAVSGGADFLYVYFLCMATIVRTNPPTLCDYRGGVPS</sequence>
<dbReference type="Proteomes" id="UP000220702">
    <property type="component" value="Unassembled WGS sequence"/>
</dbReference>
<comment type="caution">
    <text evidence="1">The sequence shown here is derived from an EMBL/GenBank/DDBJ whole genome shotgun (WGS) entry which is preliminary data.</text>
</comment>